<gene>
    <name evidence="6" type="ORF">SAMN05216241_106107</name>
</gene>
<dbReference type="RefSeq" id="WP_176758613.1">
    <property type="nucleotide sequence ID" value="NZ_FNCE01000006.1"/>
</dbReference>
<protein>
    <submittedName>
        <fullName evidence="6">Uncharacterized protein involved in cysteine biosynthesis</fullName>
    </submittedName>
</protein>
<organism evidence="6 7">
    <name type="scientific">Limimonas halophila</name>
    <dbReference type="NCBI Taxonomy" id="1082479"/>
    <lineage>
        <taxon>Bacteria</taxon>
        <taxon>Pseudomonadati</taxon>
        <taxon>Pseudomonadota</taxon>
        <taxon>Alphaproteobacteria</taxon>
        <taxon>Rhodospirillales</taxon>
        <taxon>Rhodovibrionaceae</taxon>
        <taxon>Limimonas</taxon>
    </lineage>
</organism>
<evidence type="ECO:0000256" key="2">
    <source>
        <dbReference type="ARBA" id="ARBA00022692"/>
    </source>
</evidence>
<feature type="transmembrane region" description="Helical" evidence="5">
    <location>
        <begin position="129"/>
        <end position="148"/>
    </location>
</feature>
<dbReference type="AlphaFoldDB" id="A0A1G7S3L1"/>
<dbReference type="EMBL" id="FNCE01000006">
    <property type="protein sequence ID" value="SDG17586.1"/>
    <property type="molecule type" value="Genomic_DNA"/>
</dbReference>
<feature type="transmembrane region" description="Helical" evidence="5">
    <location>
        <begin position="20"/>
        <end position="39"/>
    </location>
</feature>
<dbReference type="Pfam" id="PF07264">
    <property type="entry name" value="EI24"/>
    <property type="match status" value="1"/>
</dbReference>
<comment type="subcellular location">
    <subcellularLocation>
        <location evidence="1">Membrane</location>
        <topology evidence="1">Multi-pass membrane protein</topology>
    </subcellularLocation>
</comment>
<keyword evidence="7" id="KW-1185">Reference proteome</keyword>
<evidence type="ECO:0000256" key="5">
    <source>
        <dbReference type="SAM" id="Phobius"/>
    </source>
</evidence>
<reference evidence="6 7" key="1">
    <citation type="submission" date="2016-10" db="EMBL/GenBank/DDBJ databases">
        <authorList>
            <person name="de Groot N.N."/>
        </authorList>
    </citation>
    <scope>NUCLEOTIDE SEQUENCE [LARGE SCALE GENOMIC DNA]</scope>
    <source>
        <strain evidence="6 7">DSM 25584</strain>
    </source>
</reference>
<dbReference type="Proteomes" id="UP000199415">
    <property type="component" value="Unassembled WGS sequence"/>
</dbReference>
<proteinExistence type="predicted"/>
<accession>A0A1G7S3L1</accession>
<keyword evidence="3 5" id="KW-1133">Transmembrane helix</keyword>
<evidence type="ECO:0000256" key="1">
    <source>
        <dbReference type="ARBA" id="ARBA00004141"/>
    </source>
</evidence>
<sequence length="240" mass="25971">MLVGLLKAIGQLSDPRFRGLVWRALAISVVTFAGLWALAWWGIDAGGDSLAAWLGAESWWGWAVEILVALGGLAGVLVASFLIFPAVMGLTQQFYLEDAAARVEARHYPDLPPAEGQPILEGVKDGVDLALATIVVNVIALPIYLLLFPPLNVFVFYGVNGYLLGREYFEVVAVRRLHRSRVRALRRAYQGRVVAAGVVIAVLMTLPVVNLLAPVIAAAFMVHVVERIRRRAGAPAVRAA</sequence>
<dbReference type="InterPro" id="IPR059112">
    <property type="entry name" value="CysZ/EI24"/>
</dbReference>
<dbReference type="STRING" id="1082479.SAMN05216241_106107"/>
<evidence type="ECO:0000313" key="7">
    <source>
        <dbReference type="Proteomes" id="UP000199415"/>
    </source>
</evidence>
<keyword evidence="2 5" id="KW-0812">Transmembrane</keyword>
<evidence type="ECO:0000256" key="3">
    <source>
        <dbReference type="ARBA" id="ARBA00022989"/>
    </source>
</evidence>
<feature type="transmembrane region" description="Helical" evidence="5">
    <location>
        <begin position="193"/>
        <end position="222"/>
    </location>
</feature>
<feature type="transmembrane region" description="Helical" evidence="5">
    <location>
        <begin position="59"/>
        <end position="84"/>
    </location>
</feature>
<keyword evidence="4 5" id="KW-0472">Membrane</keyword>
<name>A0A1G7S3L1_9PROT</name>
<evidence type="ECO:0000313" key="6">
    <source>
        <dbReference type="EMBL" id="SDG17586.1"/>
    </source>
</evidence>
<evidence type="ECO:0000256" key="4">
    <source>
        <dbReference type="ARBA" id="ARBA00023136"/>
    </source>
</evidence>